<evidence type="ECO:0000256" key="1">
    <source>
        <dbReference type="ARBA" id="ARBA00004123"/>
    </source>
</evidence>
<reference evidence="8 9" key="1">
    <citation type="journal article" date="2007" name="Science">
        <title>Sea anemone genome reveals ancestral eumetazoan gene repertoire and genomic organization.</title>
        <authorList>
            <person name="Putnam N.H."/>
            <person name="Srivastava M."/>
            <person name="Hellsten U."/>
            <person name="Dirks B."/>
            <person name="Chapman J."/>
            <person name="Salamov A."/>
            <person name="Terry A."/>
            <person name="Shapiro H."/>
            <person name="Lindquist E."/>
            <person name="Kapitonov V.V."/>
            <person name="Jurka J."/>
            <person name="Genikhovich G."/>
            <person name="Grigoriev I.V."/>
            <person name="Lucas S.M."/>
            <person name="Steele R.E."/>
            <person name="Finnerty J.R."/>
            <person name="Technau U."/>
            <person name="Martindale M.Q."/>
            <person name="Rokhsar D.S."/>
        </authorList>
    </citation>
    <scope>NUCLEOTIDE SEQUENCE [LARGE SCALE GENOMIC DNA]</scope>
    <source>
        <strain evidence="9">CH2 X CH6</strain>
    </source>
</reference>
<dbReference type="SUPFAM" id="SSF48371">
    <property type="entry name" value="ARM repeat"/>
    <property type="match status" value="1"/>
</dbReference>
<dbReference type="PANTHER" id="PTHR15651">
    <property type="entry name" value="ARMADILLO REPEAT-CONTAINING PROTEIN 8"/>
    <property type="match status" value="1"/>
</dbReference>
<evidence type="ECO:0000256" key="7">
    <source>
        <dbReference type="PROSITE-ProRule" id="PRU00259"/>
    </source>
</evidence>
<evidence type="ECO:0000313" key="9">
    <source>
        <dbReference type="Proteomes" id="UP000001593"/>
    </source>
</evidence>
<dbReference type="GO" id="GO:0043161">
    <property type="term" value="P:proteasome-mediated ubiquitin-dependent protein catabolic process"/>
    <property type="evidence" value="ECO:0000318"/>
    <property type="project" value="GO_Central"/>
</dbReference>
<dbReference type="GO" id="GO:0005634">
    <property type="term" value="C:nucleus"/>
    <property type="evidence" value="ECO:0007669"/>
    <property type="project" value="UniProtKB-SubCell"/>
</dbReference>
<dbReference type="GO" id="GO:0005737">
    <property type="term" value="C:cytoplasm"/>
    <property type="evidence" value="ECO:0007669"/>
    <property type="project" value="UniProtKB-SubCell"/>
</dbReference>
<evidence type="ECO:0000256" key="4">
    <source>
        <dbReference type="ARBA" id="ARBA00022490"/>
    </source>
</evidence>
<evidence type="ECO:0000256" key="2">
    <source>
        <dbReference type="ARBA" id="ARBA00004496"/>
    </source>
</evidence>
<dbReference type="PhylomeDB" id="A7RRY8"/>
<dbReference type="HOGENOM" id="CLU_002741_3_0_1"/>
<dbReference type="InterPro" id="IPR016024">
    <property type="entry name" value="ARM-type_fold"/>
</dbReference>
<keyword evidence="5" id="KW-0677">Repeat</keyword>
<comment type="subcellular location">
    <subcellularLocation>
        <location evidence="2">Cytoplasm</location>
    </subcellularLocation>
    <subcellularLocation>
        <location evidence="1">Nucleus</location>
    </subcellularLocation>
</comment>
<dbReference type="InterPro" id="IPR000225">
    <property type="entry name" value="Armadillo"/>
</dbReference>
<dbReference type="GO" id="GO:0034657">
    <property type="term" value="C:GID complex"/>
    <property type="evidence" value="ECO:0000318"/>
    <property type="project" value="GO_Central"/>
</dbReference>
<evidence type="ECO:0000256" key="3">
    <source>
        <dbReference type="ARBA" id="ARBA00013746"/>
    </source>
</evidence>
<dbReference type="KEGG" id="nve:5517983"/>
<dbReference type="Pfam" id="PF02985">
    <property type="entry name" value="HEAT"/>
    <property type="match status" value="1"/>
</dbReference>
<keyword evidence="4" id="KW-0963">Cytoplasm</keyword>
<dbReference type="Proteomes" id="UP000001593">
    <property type="component" value="Unassembled WGS sequence"/>
</dbReference>
<feature type="repeat" description="ARM" evidence="7">
    <location>
        <begin position="16"/>
        <end position="46"/>
    </location>
</feature>
<dbReference type="OMA" id="NHLQNCA"/>
<evidence type="ECO:0000256" key="5">
    <source>
        <dbReference type="ARBA" id="ARBA00022737"/>
    </source>
</evidence>
<dbReference type="eggNOG" id="KOG1293">
    <property type="taxonomic scope" value="Eukaryota"/>
</dbReference>
<dbReference type="InParanoid" id="A7RRY8"/>
<keyword evidence="9" id="KW-1185">Reference proteome</keyword>
<dbReference type="Gene3D" id="1.25.10.10">
    <property type="entry name" value="Leucine-rich Repeat Variant"/>
    <property type="match status" value="2"/>
</dbReference>
<dbReference type="SMART" id="SM00185">
    <property type="entry name" value="ARM"/>
    <property type="match status" value="7"/>
</dbReference>
<keyword evidence="6" id="KW-0539">Nucleus</keyword>
<proteinExistence type="predicted"/>
<organism evidence="8 9">
    <name type="scientific">Nematostella vectensis</name>
    <name type="common">Starlet sea anemone</name>
    <dbReference type="NCBI Taxonomy" id="45351"/>
    <lineage>
        <taxon>Eukaryota</taxon>
        <taxon>Metazoa</taxon>
        <taxon>Cnidaria</taxon>
        <taxon>Anthozoa</taxon>
        <taxon>Hexacorallia</taxon>
        <taxon>Actiniaria</taxon>
        <taxon>Edwardsiidae</taxon>
        <taxon>Nematostella</taxon>
    </lineage>
</organism>
<accession>A7RRY8</accession>
<dbReference type="InterPro" id="IPR011989">
    <property type="entry name" value="ARM-like"/>
</dbReference>
<name>A7RRY8_NEMVE</name>
<dbReference type="EMBL" id="DS469532">
    <property type="protein sequence ID" value="EDO45842.1"/>
    <property type="molecule type" value="Genomic_DNA"/>
</dbReference>
<dbReference type="AlphaFoldDB" id="A7RRY8"/>
<gene>
    <name evidence="8" type="ORF">NEMVEDRAFT_v1g162089</name>
</gene>
<evidence type="ECO:0000313" key="8">
    <source>
        <dbReference type="EMBL" id="EDO45842.1"/>
    </source>
</evidence>
<sequence length="503" mass="54736">MAIGNKSKKSLLITLGAIPKLVAVLSKEDAGLEFVVEAIVVLGSFARAASKENITALLQNHVLEVLLKGICHSDRRVVEASVRSLRTLYLSNLTPSDPLYENPSVIPRLVDLLSGSYTEAECAASVIAKCCQNPGHQALLCNSGAVDALLPLLTCNIPKILLPTLQCYTALSYQNEPVSLSMKAASYNGEGMESLLTHLLSRDKPDDVQLAAAKCLTNMFRVGLFDSTTSQSLLLKILGTCVRMCRKDKPLAVRAEGGETLAYLIEEDTELQQLAAISDHLVKTLIGFLHREDLDDDSYAAMRESSFKALASLGANDEDIRKKIIELESTMDHVVTGLEDTNPDVQLAAVKCLHSLSRSVQQLRTSLQDTMVWKPIMKLMHNASEGMLTVASSALCNLLLEFSPSKEPILEAGAVSLLAGLTKRPESALRLNGIWALMNMAYQADEMTKSKILEVLGPTQLFNLLEDPDTNVVMKTLGLMRNLLSGREVSPNITHIVDLTSHT</sequence>
<evidence type="ECO:0000256" key="6">
    <source>
        <dbReference type="ARBA" id="ARBA00023242"/>
    </source>
</evidence>
<dbReference type="PROSITE" id="PS50176">
    <property type="entry name" value="ARM_REPEAT"/>
    <property type="match status" value="1"/>
</dbReference>
<dbReference type="PANTHER" id="PTHR15651:SF7">
    <property type="entry name" value="ARMADILLO REPEAT-CONTAINING PROTEIN 8"/>
    <property type="match status" value="1"/>
</dbReference>
<dbReference type="InterPro" id="IPR000357">
    <property type="entry name" value="HEAT"/>
</dbReference>
<protein>
    <recommendedName>
        <fullName evidence="3">Armadillo repeat-containing protein 8</fullName>
    </recommendedName>
</protein>
<dbReference type="FunFam" id="1.25.10.10:FF:000070">
    <property type="entry name" value="armadillo repeat-containing protein 8 isoform X1"/>
    <property type="match status" value="1"/>
</dbReference>
<dbReference type="STRING" id="45351.A7RRY8"/>
<dbReference type="InterPro" id="IPR038739">
    <property type="entry name" value="ARMC8/Vid28"/>
</dbReference>